<accession>A0A9P5P110</accession>
<dbReference type="EC" id="2.7.7.48" evidence="1"/>
<comment type="caution">
    <text evidence="3">The sequence shown here is derived from an EMBL/GenBank/DDBJ whole genome shotgun (WGS) entry which is preliminary data.</text>
</comment>
<keyword evidence="4" id="KW-1185">Reference proteome</keyword>
<dbReference type="PANTHER" id="PTHR23079:SF55">
    <property type="entry name" value="RNA-DIRECTED RNA POLYMERASE"/>
    <property type="match status" value="1"/>
</dbReference>
<reference evidence="3" key="1">
    <citation type="submission" date="2020-11" db="EMBL/GenBank/DDBJ databases">
        <authorList>
            <consortium name="DOE Joint Genome Institute"/>
            <person name="Ahrendt S."/>
            <person name="Riley R."/>
            <person name="Andreopoulos W."/>
            <person name="LaButti K."/>
            <person name="Pangilinan J."/>
            <person name="Ruiz-duenas F.J."/>
            <person name="Barrasa J.M."/>
            <person name="Sanchez-Garcia M."/>
            <person name="Camarero S."/>
            <person name="Miyauchi S."/>
            <person name="Serrano A."/>
            <person name="Linde D."/>
            <person name="Babiker R."/>
            <person name="Drula E."/>
            <person name="Ayuso-Fernandez I."/>
            <person name="Pacheco R."/>
            <person name="Padilla G."/>
            <person name="Ferreira P."/>
            <person name="Barriuso J."/>
            <person name="Kellner H."/>
            <person name="Castanera R."/>
            <person name="Alfaro M."/>
            <person name="Ramirez L."/>
            <person name="Pisabarro A.G."/>
            <person name="Kuo A."/>
            <person name="Tritt A."/>
            <person name="Lipzen A."/>
            <person name="He G."/>
            <person name="Yan M."/>
            <person name="Ng V."/>
            <person name="Cullen D."/>
            <person name="Martin F."/>
            <person name="Rosso M.-N."/>
            <person name="Henrissat B."/>
            <person name="Hibbett D."/>
            <person name="Martinez A.T."/>
            <person name="Grigoriev I.V."/>
        </authorList>
    </citation>
    <scope>NUCLEOTIDE SEQUENCE</scope>
    <source>
        <strain evidence="3">AH 44721</strain>
    </source>
</reference>
<dbReference type="GO" id="GO:0031380">
    <property type="term" value="C:nuclear RNA-directed RNA polymerase complex"/>
    <property type="evidence" value="ECO:0007669"/>
    <property type="project" value="TreeGrafter"/>
</dbReference>
<evidence type="ECO:0000313" key="3">
    <source>
        <dbReference type="EMBL" id="KAF8910584.1"/>
    </source>
</evidence>
<organism evidence="3 4">
    <name type="scientific">Gymnopilus junonius</name>
    <name type="common">Spectacular rustgill mushroom</name>
    <name type="synonym">Gymnopilus spectabilis subsp. junonius</name>
    <dbReference type="NCBI Taxonomy" id="109634"/>
    <lineage>
        <taxon>Eukaryota</taxon>
        <taxon>Fungi</taxon>
        <taxon>Dikarya</taxon>
        <taxon>Basidiomycota</taxon>
        <taxon>Agaricomycotina</taxon>
        <taxon>Agaricomycetes</taxon>
        <taxon>Agaricomycetidae</taxon>
        <taxon>Agaricales</taxon>
        <taxon>Agaricineae</taxon>
        <taxon>Hymenogastraceae</taxon>
        <taxon>Gymnopilus</taxon>
    </lineage>
</organism>
<dbReference type="InterPro" id="IPR057596">
    <property type="entry name" value="RDRP_core"/>
</dbReference>
<evidence type="ECO:0000256" key="1">
    <source>
        <dbReference type="RuleBase" id="RU363098"/>
    </source>
</evidence>
<sequence length="1163" mass="132114">MNVSIYNVHHETDKWTVIRKIAGILHSDDFAPVIDGGRPVNFAVELFSSDPGSLRINGRGTLTLPDEAIGKKFLAYVNGLKGKEAVEKLTIGNRKLRFGSSNAQLRKDLTFRVSRTPYIDPDIEEEYLSKVAQLKDDVKFKLRVDTVQFGIFYRQKYPGPRAFSVEWHHKYGGDSNEYADLKFKYDHKLIRVKLGSGLKDHELKGRFILISFSSIRKIALGYDYGKPYICFDTITPPVLEERPFHRSHTGKHHIDNRKYKQRIGAIDDAHTIVAPYTPHLRILLYHDVSKEDPLSVFRQACKIAGLADSMIIDLTPPGAERVETFENRFFERQQMNLLRKEFIEFDWPIAFQLESLLHNGLIHTGDMKGLIPRIRSREESPIRCFERVQKNFKFSAPRTPRNAFSCYHVTFTPTRMILEGPYPSDSNSIIRRYQNFEEHFIRVDFRDEDRLRYRWIGRKRVGNTLKQGFELAGRKFEFLAYSNSALKEHAVWFVNPFDDPEKGCVNAASIRASIGNFAGTKLLKQPSKYAARLAQAFTATESMNGREVPDLGKDPYLFTDGVGTISKSLADRIWDKLCKAGRSPGTLKPSAYQIRFLGYKGVVAIDEQLDKNENGIHMRLRPSMKKFEVLDDEEAPLVMLLENLGVRKEAFEALQNDAVANAKLIDQSITKFLDLISVHHLGESYKLGHVLTQLRDQYNMELRSSHNDDTRAMDNPFWRQLRQVAMRHVLRDIRHRARIPIHDSYQLVGVADEGPAYQAAGYENVFTLNEGYIFVCIQKPNEEPRWIEGNVSISRSPVTHPGDIQRVHAIGKPPEGMLCLFSHLRNVVVMPSTGSRSLASCLAGGDVDGDLFAVIDHGPILPRTMHEPASYQGLHTWELQDRDSTVDDICDFVVEYINTDILGLLSDTLLVIADKICLKLAELCSHAVDYPKQGTPPNFEPDQIPHTLIRYKPDWHAAEVVSRRKSDYYKSTTALGVLYRASELQVLDDDSLPILEKGMQGCEPLSDPISINLLGRVKEFLGDSAIVDVNNHSSAKPVAEIFSRYVDELRYICATHTLSDSSGGRLSEVEVVMGTILAKCTQHRWRSERIHRMGHHARELVQDVQYSLCKNIEKASYLEASQGLELAWVAWNFSLAKGDDFGAQSFSLIALGVIFECLIQLSK</sequence>
<keyword evidence="1" id="KW-0808">Transferase</keyword>
<evidence type="ECO:0000313" key="4">
    <source>
        <dbReference type="Proteomes" id="UP000724874"/>
    </source>
</evidence>
<comment type="catalytic activity">
    <reaction evidence="1">
        <text>RNA(n) + a ribonucleoside 5'-triphosphate = RNA(n+1) + diphosphate</text>
        <dbReference type="Rhea" id="RHEA:21248"/>
        <dbReference type="Rhea" id="RHEA-COMP:14527"/>
        <dbReference type="Rhea" id="RHEA-COMP:17342"/>
        <dbReference type="ChEBI" id="CHEBI:33019"/>
        <dbReference type="ChEBI" id="CHEBI:61557"/>
        <dbReference type="ChEBI" id="CHEBI:140395"/>
        <dbReference type="EC" id="2.7.7.48"/>
    </reaction>
</comment>
<dbReference type="Proteomes" id="UP000724874">
    <property type="component" value="Unassembled WGS sequence"/>
</dbReference>
<proteinExistence type="inferred from homology"/>
<dbReference type="EMBL" id="JADNYJ010000006">
    <property type="protein sequence ID" value="KAF8910584.1"/>
    <property type="molecule type" value="Genomic_DNA"/>
</dbReference>
<protein>
    <recommendedName>
        <fullName evidence="1">RNA-dependent RNA polymerase</fullName>
        <ecNumber evidence="1">2.7.7.48</ecNumber>
    </recommendedName>
</protein>
<dbReference type="GO" id="GO:0003968">
    <property type="term" value="F:RNA-directed RNA polymerase activity"/>
    <property type="evidence" value="ECO:0007669"/>
    <property type="project" value="UniProtKB-KW"/>
</dbReference>
<dbReference type="GO" id="GO:0030422">
    <property type="term" value="P:siRNA processing"/>
    <property type="evidence" value="ECO:0007669"/>
    <property type="project" value="TreeGrafter"/>
</dbReference>
<gene>
    <name evidence="3" type="ORF">CPB84DRAFT_1812710</name>
</gene>
<keyword evidence="1" id="KW-0696">RNA-directed RNA polymerase</keyword>
<dbReference type="OrthoDB" id="6513042at2759"/>
<dbReference type="AlphaFoldDB" id="A0A9P5P110"/>
<keyword evidence="1" id="KW-0694">RNA-binding</keyword>
<dbReference type="GO" id="GO:0003723">
    <property type="term" value="F:RNA binding"/>
    <property type="evidence" value="ECO:0007669"/>
    <property type="project" value="UniProtKB-KW"/>
</dbReference>
<dbReference type="Pfam" id="PF05183">
    <property type="entry name" value="RdRP"/>
    <property type="match status" value="1"/>
</dbReference>
<dbReference type="InterPro" id="IPR007855">
    <property type="entry name" value="RDRP"/>
</dbReference>
<comment type="similarity">
    <text evidence="1">Belongs to the RdRP family.</text>
</comment>
<evidence type="ECO:0000259" key="2">
    <source>
        <dbReference type="Pfam" id="PF05183"/>
    </source>
</evidence>
<name>A0A9P5P110_GYMJU</name>
<dbReference type="PANTHER" id="PTHR23079">
    <property type="entry name" value="RNA-DEPENDENT RNA POLYMERASE"/>
    <property type="match status" value="1"/>
</dbReference>
<feature type="domain" description="RDRP core" evidence="2">
    <location>
        <begin position="411"/>
        <end position="981"/>
    </location>
</feature>
<keyword evidence="1" id="KW-0548">Nucleotidyltransferase</keyword>